<dbReference type="Pfam" id="PF02825">
    <property type="entry name" value="WWE"/>
    <property type="match status" value="1"/>
</dbReference>
<evidence type="ECO:0000259" key="4">
    <source>
        <dbReference type="PROSITE" id="PS51043"/>
    </source>
</evidence>
<evidence type="ECO:0000259" key="3">
    <source>
        <dbReference type="PROSITE" id="PS50918"/>
    </source>
</evidence>
<comment type="similarity">
    <text evidence="1">Belongs to the PA-PLA1 family.</text>
</comment>
<accession>A0AAE0WD75</accession>
<name>A0AAE0WD75_9BIVA</name>
<dbReference type="InterPro" id="IPR004177">
    <property type="entry name" value="DDHD_dom"/>
</dbReference>
<feature type="compositionally biased region" description="Low complexity" evidence="2">
    <location>
        <begin position="131"/>
        <end position="148"/>
    </location>
</feature>
<dbReference type="Pfam" id="PF00536">
    <property type="entry name" value="SAM_1"/>
    <property type="match status" value="1"/>
</dbReference>
<comment type="caution">
    <text evidence="5">The sequence shown here is derived from an EMBL/GenBank/DDBJ whole genome shotgun (WGS) entry which is preliminary data.</text>
</comment>
<reference evidence="5" key="3">
    <citation type="submission" date="2023-05" db="EMBL/GenBank/DDBJ databases">
        <authorList>
            <person name="Smith C.H."/>
        </authorList>
    </citation>
    <scope>NUCLEOTIDE SEQUENCE</scope>
    <source>
        <strain evidence="5">CHS0354</strain>
        <tissue evidence="5">Mantle</tissue>
    </source>
</reference>
<dbReference type="Pfam" id="PF23464">
    <property type="entry name" value="WWE_3"/>
    <property type="match status" value="1"/>
</dbReference>
<dbReference type="InterPro" id="IPR058055">
    <property type="entry name" value="PA-PLA1"/>
</dbReference>
<keyword evidence="6" id="KW-1185">Reference proteome</keyword>
<evidence type="ECO:0000256" key="1">
    <source>
        <dbReference type="ARBA" id="ARBA00038464"/>
    </source>
</evidence>
<dbReference type="SUPFAM" id="SSF47769">
    <property type="entry name" value="SAM/Pointed domain"/>
    <property type="match status" value="1"/>
</dbReference>
<dbReference type="PROSITE" id="PS51043">
    <property type="entry name" value="DDHD"/>
    <property type="match status" value="1"/>
</dbReference>
<dbReference type="InterPro" id="IPR001660">
    <property type="entry name" value="SAM"/>
</dbReference>
<feature type="domain" description="DDHD" evidence="4">
    <location>
        <begin position="757"/>
        <end position="965"/>
    </location>
</feature>
<dbReference type="PANTHER" id="PTHR23509">
    <property type="entry name" value="PA-PL1 PHOSPHOLIPASE FAMILY"/>
    <property type="match status" value="1"/>
</dbReference>
<dbReference type="SMART" id="SM01127">
    <property type="entry name" value="DDHD"/>
    <property type="match status" value="1"/>
</dbReference>
<feature type="region of interest" description="Disordered" evidence="2">
    <location>
        <begin position="974"/>
        <end position="1060"/>
    </location>
</feature>
<dbReference type="InterPro" id="IPR013761">
    <property type="entry name" value="SAM/pointed_sf"/>
</dbReference>
<sequence length="1060" mass="117741">MADKGKKDPTPPPLLFKPAGGGLTLDPPEQRAILMPVIQAEPSLFGPDDGLGEVDSFVGQSPPSTSQAILQKPPAISNLFQGTAGSSSSFQIGHGPPPPGLQGSPQGSPRQTPTPPSSNFGVSGVQPPLQPLMSNPSPLGLNPPSVSNTGPANTFRVQGPLRRAQFPQETYANTASLMTGPPAPIPFSQGFPTAATLESTSATSQIYTAPKPQGPPPPVHFVGPPPAQALPQLKGMGVQRGTPESGGYVPLEHHWCYCKTVEGRPIWYPFTIMDSLKLEEAYKIGASQDPREAVVATDGGRYDVNLVDRLRRAVYWEEEPTQVKRCSWFYKRELDNRYVPYDENIADRLEEEYRQAVTSGVWHKRLEFPGGETVIMHNPNVMAHYKPSQIDEWGSQLQGEQMRPRVVKRGAQDFDTVEEGECCEVDHLVFVVHGIGSVCDVRFRDLVECVDDFRSISMNLLRSHFGRYKDERRIGRVEFLPVHWHKALHGDATGIDMRLKAITLKSTPKLRHFINDTLVDILFFTSPTYCQCIADTVGNEINRIYKLFLERNPNFLGGVSVAGHSLGSCILFDLLQHQKEDSESVTAAESLEFVSNGQPESREPTPEITEVNPSEEILEDDEPEMSLKDLLAKVGLQDKVDLFEHEQIDKEALIMCSESDLKDLGLPMGPRKKLQGLLKEEIERKDKKKKVSELRTKRETERIIREKLKAEQVAMRTQQHQQEMMGEAPVQKSSSITVDYVKGLAGTGQPYVKYPQLLFKPMCFFALGSPVGVFLAARGVEQLGEDFRLPTCHKVFNIFHPFDPIAYRIEPLIHPSAHEIKAVLMPHHKGRKRLHLELKESIARVGADIKQKIIDSLKSTWNSINSFAQAHRSTHTAEISLEEQVDSQMFSMVQELSKDDDNTSIASSHEDEIPMGQLNEGRRIDYVLQERPIESFNDYVFSLSSHGCYWDSEDTVLMCLKEIYSIYGIAPQMPGPDGTQRHQAIGLPPRGPTSQAPSPPSHLYSQSPIPPPNVPFSQPSFLPPVQNRLPPQGFSISPPPPVSQSTHFGPPPMSGFIPKS</sequence>
<dbReference type="EMBL" id="JAEAOA010002066">
    <property type="protein sequence ID" value="KAK3609227.1"/>
    <property type="molecule type" value="Genomic_DNA"/>
</dbReference>
<evidence type="ECO:0000313" key="5">
    <source>
        <dbReference type="EMBL" id="KAK3609227.1"/>
    </source>
</evidence>
<dbReference type="PANTHER" id="PTHR23509:SF10">
    <property type="entry name" value="LD21067P"/>
    <property type="match status" value="1"/>
</dbReference>
<dbReference type="InterPro" id="IPR057825">
    <property type="entry name" value="WWE_SEC23-DDH2"/>
</dbReference>
<dbReference type="GO" id="GO:0004620">
    <property type="term" value="F:phospholipase activity"/>
    <property type="evidence" value="ECO:0007669"/>
    <property type="project" value="TreeGrafter"/>
</dbReference>
<dbReference type="InterPro" id="IPR004170">
    <property type="entry name" value="WWE_dom"/>
</dbReference>
<evidence type="ECO:0008006" key="7">
    <source>
        <dbReference type="Google" id="ProtNLM"/>
    </source>
</evidence>
<evidence type="ECO:0000256" key="2">
    <source>
        <dbReference type="SAM" id="MobiDB-lite"/>
    </source>
</evidence>
<dbReference type="PROSITE" id="PS50918">
    <property type="entry name" value="WWE"/>
    <property type="match status" value="1"/>
</dbReference>
<dbReference type="Gene3D" id="1.10.150.50">
    <property type="entry name" value="Transcription Factor, Ets-1"/>
    <property type="match status" value="1"/>
</dbReference>
<dbReference type="Proteomes" id="UP001195483">
    <property type="component" value="Unassembled WGS sequence"/>
</dbReference>
<evidence type="ECO:0000313" key="6">
    <source>
        <dbReference type="Proteomes" id="UP001195483"/>
    </source>
</evidence>
<feature type="region of interest" description="Disordered" evidence="2">
    <location>
        <begin position="1"/>
        <end position="28"/>
    </location>
</feature>
<dbReference type="Pfam" id="PF02862">
    <property type="entry name" value="DDHD"/>
    <property type="match status" value="1"/>
</dbReference>
<reference evidence="5" key="2">
    <citation type="journal article" date="2021" name="Genome Biol. Evol.">
        <title>Developing a high-quality reference genome for a parasitic bivalve with doubly uniparental inheritance (Bivalvia: Unionida).</title>
        <authorList>
            <person name="Smith C.H."/>
        </authorList>
    </citation>
    <scope>NUCLEOTIDE SEQUENCE</scope>
    <source>
        <strain evidence="5">CHS0354</strain>
        <tissue evidence="5">Mantle</tissue>
    </source>
</reference>
<feature type="compositionally biased region" description="Polar residues" evidence="2">
    <location>
        <begin position="58"/>
        <end position="69"/>
    </location>
</feature>
<reference evidence="5" key="1">
    <citation type="journal article" date="2021" name="Genome Biol. Evol.">
        <title>A High-Quality Reference Genome for a Parasitic Bivalve with Doubly Uniparental Inheritance (Bivalvia: Unionida).</title>
        <authorList>
            <person name="Smith C.H."/>
        </authorList>
    </citation>
    <scope>NUCLEOTIDE SEQUENCE</scope>
    <source>
        <strain evidence="5">CHS0354</strain>
    </source>
</reference>
<dbReference type="GO" id="GO:0030134">
    <property type="term" value="C:COPII-coated ER to Golgi transport vesicle"/>
    <property type="evidence" value="ECO:0007669"/>
    <property type="project" value="TreeGrafter"/>
</dbReference>
<organism evidence="5 6">
    <name type="scientific">Potamilus streckersoni</name>
    <dbReference type="NCBI Taxonomy" id="2493646"/>
    <lineage>
        <taxon>Eukaryota</taxon>
        <taxon>Metazoa</taxon>
        <taxon>Spiralia</taxon>
        <taxon>Lophotrochozoa</taxon>
        <taxon>Mollusca</taxon>
        <taxon>Bivalvia</taxon>
        <taxon>Autobranchia</taxon>
        <taxon>Heteroconchia</taxon>
        <taxon>Palaeoheterodonta</taxon>
        <taxon>Unionida</taxon>
        <taxon>Unionoidea</taxon>
        <taxon>Unionidae</taxon>
        <taxon>Ambleminae</taxon>
        <taxon>Lampsilini</taxon>
        <taxon>Potamilus</taxon>
    </lineage>
</organism>
<protein>
    <recommendedName>
        <fullName evidence="7">DDHD domain-containing protein</fullName>
    </recommendedName>
</protein>
<proteinExistence type="inferred from homology"/>
<dbReference type="AlphaFoldDB" id="A0AAE0WD75"/>
<feature type="region of interest" description="Disordered" evidence="2">
    <location>
        <begin position="42"/>
        <end position="155"/>
    </location>
</feature>
<feature type="domain" description="WWE" evidence="3">
    <location>
        <begin position="241"/>
        <end position="325"/>
    </location>
</feature>
<dbReference type="GO" id="GO:0046872">
    <property type="term" value="F:metal ion binding"/>
    <property type="evidence" value="ECO:0007669"/>
    <property type="project" value="InterPro"/>
</dbReference>
<gene>
    <name evidence="5" type="ORF">CHS0354_035166</name>
</gene>
<feature type="region of interest" description="Disordered" evidence="2">
    <location>
        <begin position="898"/>
        <end position="917"/>
    </location>
</feature>
<feature type="compositionally biased region" description="Polar residues" evidence="2">
    <location>
        <begin position="78"/>
        <end position="91"/>
    </location>
</feature>